<gene>
    <name evidence="1" type="ORF">LCGC14_1597610</name>
</gene>
<accession>A0A0F9KSS9</accession>
<dbReference type="AlphaFoldDB" id="A0A0F9KSS9"/>
<proteinExistence type="predicted"/>
<dbReference type="EMBL" id="LAZR01012771">
    <property type="protein sequence ID" value="KKM25178.1"/>
    <property type="molecule type" value="Genomic_DNA"/>
</dbReference>
<evidence type="ECO:0000313" key="1">
    <source>
        <dbReference type="EMBL" id="KKM25178.1"/>
    </source>
</evidence>
<comment type="caution">
    <text evidence="1">The sequence shown here is derived from an EMBL/GenBank/DDBJ whole genome shotgun (WGS) entry which is preliminary data.</text>
</comment>
<name>A0A0F9KSS9_9ZZZZ</name>
<organism evidence="1">
    <name type="scientific">marine sediment metagenome</name>
    <dbReference type="NCBI Taxonomy" id="412755"/>
    <lineage>
        <taxon>unclassified sequences</taxon>
        <taxon>metagenomes</taxon>
        <taxon>ecological metagenomes</taxon>
    </lineage>
</organism>
<reference evidence="1" key="1">
    <citation type="journal article" date="2015" name="Nature">
        <title>Complex archaea that bridge the gap between prokaryotes and eukaryotes.</title>
        <authorList>
            <person name="Spang A."/>
            <person name="Saw J.H."/>
            <person name="Jorgensen S.L."/>
            <person name="Zaremba-Niedzwiedzka K."/>
            <person name="Martijn J."/>
            <person name="Lind A.E."/>
            <person name="van Eijk R."/>
            <person name="Schleper C."/>
            <person name="Guy L."/>
            <person name="Ettema T.J."/>
        </authorList>
    </citation>
    <scope>NUCLEOTIDE SEQUENCE</scope>
</reference>
<protein>
    <submittedName>
        <fullName evidence="1">Uncharacterized protein</fullName>
    </submittedName>
</protein>
<sequence>MKCPECGGSDFQGTCTCSYDYPPEQIVSHQTSDNILYAGRLPYETVESPKDLKQICHFCGVDLFLCETDLDMRMCASCASLLNHKGCNVCVRCNVAWLVAGAGSVCALCKIL</sequence>